<dbReference type="Pfam" id="PF18029">
    <property type="entry name" value="Glyoxalase_6"/>
    <property type="match status" value="1"/>
</dbReference>
<dbReference type="PROSITE" id="PS51819">
    <property type="entry name" value="VOC"/>
    <property type="match status" value="1"/>
</dbReference>
<dbReference type="RefSeq" id="WP_249763315.1">
    <property type="nucleotide sequence ID" value="NZ_CAJUXY010000006.1"/>
</dbReference>
<gene>
    <name evidence="2" type="ORF">M5I08_07060</name>
</gene>
<dbReference type="InterPro" id="IPR041581">
    <property type="entry name" value="Glyoxalase_6"/>
</dbReference>
<sequence>MAHKATVELVLDCADPETLAVFWREALNYRQYYTNAKLIVLVPKNGIASPLLLQCVPEPKAGKNRMHLDIVVDDIEAEAHRLQALGAQRIDEGVHAVGDTRWVRMADPEQNEFCVSTGVEW</sequence>
<evidence type="ECO:0000313" key="2">
    <source>
        <dbReference type="EMBL" id="UQX12961.1"/>
    </source>
</evidence>
<reference evidence="2" key="1">
    <citation type="submission" date="2022-05" db="EMBL/GenBank/DDBJ databases">
        <title>A methanotrophic Mycobacterium dominates a cave microbial ecosystem.</title>
        <authorList>
            <person name="Van Spanning R.J.M."/>
            <person name="Guan Q."/>
            <person name="Melkonian C."/>
            <person name="Gallant J."/>
            <person name="Polerecky L."/>
            <person name="Flot J.-F."/>
            <person name="Brandt B.W."/>
            <person name="Braster M."/>
            <person name="Iturbe Espinoza P."/>
            <person name="Aerts J."/>
            <person name="Meima-Franke M."/>
            <person name="Piersma S.R."/>
            <person name="Bunduc C."/>
            <person name="Ummels R."/>
            <person name="Pain A."/>
            <person name="Fleming E.J."/>
            <person name="van der Wel N."/>
            <person name="Gherman V.D."/>
            <person name="Sarbu S.M."/>
            <person name="Bodelier P.L.E."/>
            <person name="Bitter W."/>
        </authorList>
    </citation>
    <scope>NUCLEOTIDE SEQUENCE</scope>
    <source>
        <strain evidence="2">Sulfur Cave</strain>
    </source>
</reference>
<evidence type="ECO:0000259" key="1">
    <source>
        <dbReference type="PROSITE" id="PS51819"/>
    </source>
</evidence>
<dbReference type="PANTHER" id="PTHR35908">
    <property type="entry name" value="HYPOTHETICAL FUSION PROTEIN"/>
    <property type="match status" value="1"/>
</dbReference>
<dbReference type="InterPro" id="IPR029068">
    <property type="entry name" value="Glyas_Bleomycin-R_OHBP_Dase"/>
</dbReference>
<dbReference type="Gene3D" id="3.10.180.10">
    <property type="entry name" value="2,3-Dihydroxybiphenyl 1,2-Dioxygenase, domain 1"/>
    <property type="match status" value="1"/>
</dbReference>
<dbReference type="CDD" id="cd06587">
    <property type="entry name" value="VOC"/>
    <property type="match status" value="1"/>
</dbReference>
<dbReference type="Proteomes" id="UP001056610">
    <property type="component" value="Chromosome"/>
</dbReference>
<name>A0ABY4QSG6_9MYCO</name>
<dbReference type="EMBL" id="CP097320">
    <property type="protein sequence ID" value="UQX12961.1"/>
    <property type="molecule type" value="Genomic_DNA"/>
</dbReference>
<dbReference type="SUPFAM" id="SSF54593">
    <property type="entry name" value="Glyoxalase/Bleomycin resistance protein/Dihydroxybiphenyl dioxygenase"/>
    <property type="match status" value="1"/>
</dbReference>
<protein>
    <submittedName>
        <fullName evidence="2">VOC family protein</fullName>
    </submittedName>
</protein>
<dbReference type="PANTHER" id="PTHR35908:SF1">
    <property type="entry name" value="CONSERVED PROTEIN"/>
    <property type="match status" value="1"/>
</dbReference>
<feature type="domain" description="VOC" evidence="1">
    <location>
        <begin position="5"/>
        <end position="118"/>
    </location>
</feature>
<proteinExistence type="predicted"/>
<dbReference type="InterPro" id="IPR037523">
    <property type="entry name" value="VOC_core"/>
</dbReference>
<keyword evidence="3" id="KW-1185">Reference proteome</keyword>
<evidence type="ECO:0000313" key="3">
    <source>
        <dbReference type="Proteomes" id="UP001056610"/>
    </source>
</evidence>
<accession>A0ABY4QSG6</accession>
<organism evidence="2 3">
    <name type="scientific">Candidatus Mycobacterium methanotrophicum</name>
    <dbReference type="NCBI Taxonomy" id="2943498"/>
    <lineage>
        <taxon>Bacteria</taxon>
        <taxon>Bacillati</taxon>
        <taxon>Actinomycetota</taxon>
        <taxon>Actinomycetes</taxon>
        <taxon>Mycobacteriales</taxon>
        <taxon>Mycobacteriaceae</taxon>
        <taxon>Mycobacterium</taxon>
    </lineage>
</organism>